<dbReference type="RefSeq" id="WP_232317661.1">
    <property type="nucleotide sequence ID" value="NZ_JARMAB010000013.1"/>
</dbReference>
<dbReference type="Gene3D" id="1.10.10.10">
    <property type="entry name" value="Winged helix-like DNA-binding domain superfamily/Winged helix DNA-binding domain"/>
    <property type="match status" value="1"/>
</dbReference>
<dbReference type="Pfam" id="PF01022">
    <property type="entry name" value="HTH_5"/>
    <property type="match status" value="1"/>
</dbReference>
<dbReference type="PANTHER" id="PTHR33154">
    <property type="entry name" value="TRANSCRIPTIONAL REGULATOR, ARSR FAMILY"/>
    <property type="match status" value="1"/>
</dbReference>
<keyword evidence="2" id="KW-0238">DNA-binding</keyword>
<dbReference type="CDD" id="cd00090">
    <property type="entry name" value="HTH_ARSR"/>
    <property type="match status" value="1"/>
</dbReference>
<dbReference type="InterPro" id="IPR036390">
    <property type="entry name" value="WH_DNA-bd_sf"/>
</dbReference>
<dbReference type="Proteomes" id="UP001341444">
    <property type="component" value="Unassembled WGS sequence"/>
</dbReference>
<dbReference type="InterPro" id="IPR036388">
    <property type="entry name" value="WH-like_DNA-bd_sf"/>
</dbReference>
<evidence type="ECO:0000256" key="1">
    <source>
        <dbReference type="ARBA" id="ARBA00023015"/>
    </source>
</evidence>
<evidence type="ECO:0000256" key="2">
    <source>
        <dbReference type="ARBA" id="ARBA00023125"/>
    </source>
</evidence>
<dbReference type="InterPro" id="IPR001845">
    <property type="entry name" value="HTH_ArsR_DNA-bd_dom"/>
</dbReference>
<gene>
    <name evidence="5" type="ORF">P4T90_11285</name>
</gene>
<name>A0ABU6MH84_9BACI</name>
<dbReference type="PRINTS" id="PR00778">
    <property type="entry name" value="HTHARSR"/>
</dbReference>
<evidence type="ECO:0000313" key="6">
    <source>
        <dbReference type="Proteomes" id="UP001341444"/>
    </source>
</evidence>
<keyword evidence="6" id="KW-1185">Reference proteome</keyword>
<sequence length="111" mass="13152">MNAAQTKKVKMNLFEVIAEPNRRKIIDFLRINPRTVNEIVEFSKLSQPGVSKHLKILREAGLVTIIKESQSRIYHLQGQPLKEIDNWLEPYREYWSEKLDALEQFLNEEEE</sequence>
<feature type="domain" description="HTH arsR-type" evidence="4">
    <location>
        <begin position="2"/>
        <end position="99"/>
    </location>
</feature>
<dbReference type="PROSITE" id="PS50987">
    <property type="entry name" value="HTH_ARSR_2"/>
    <property type="match status" value="1"/>
</dbReference>
<dbReference type="SMART" id="SM00418">
    <property type="entry name" value="HTH_ARSR"/>
    <property type="match status" value="1"/>
</dbReference>
<keyword evidence="3" id="KW-0804">Transcription</keyword>
<reference evidence="5 6" key="1">
    <citation type="submission" date="2023-03" db="EMBL/GenBank/DDBJ databases">
        <title>Bacillus Genome Sequencing.</title>
        <authorList>
            <person name="Dunlap C."/>
        </authorList>
    </citation>
    <scope>NUCLEOTIDE SEQUENCE [LARGE SCALE GENOMIC DNA]</scope>
    <source>
        <strain evidence="5 6">B-23453</strain>
    </source>
</reference>
<dbReference type="InterPro" id="IPR011991">
    <property type="entry name" value="ArsR-like_HTH"/>
</dbReference>
<dbReference type="InterPro" id="IPR051081">
    <property type="entry name" value="HTH_MetalResp_TranReg"/>
</dbReference>
<dbReference type="SUPFAM" id="SSF46785">
    <property type="entry name" value="Winged helix' DNA-binding domain"/>
    <property type="match status" value="1"/>
</dbReference>
<evidence type="ECO:0000256" key="3">
    <source>
        <dbReference type="ARBA" id="ARBA00023163"/>
    </source>
</evidence>
<protein>
    <submittedName>
        <fullName evidence="5">Metalloregulator ArsR/SmtB family transcription factor</fullName>
    </submittedName>
</protein>
<organism evidence="5 6">
    <name type="scientific">Heyndrickxia acidicola</name>
    <dbReference type="NCBI Taxonomy" id="209389"/>
    <lineage>
        <taxon>Bacteria</taxon>
        <taxon>Bacillati</taxon>
        <taxon>Bacillota</taxon>
        <taxon>Bacilli</taxon>
        <taxon>Bacillales</taxon>
        <taxon>Bacillaceae</taxon>
        <taxon>Heyndrickxia</taxon>
    </lineage>
</organism>
<proteinExistence type="predicted"/>
<comment type="caution">
    <text evidence="5">The sequence shown here is derived from an EMBL/GenBank/DDBJ whole genome shotgun (WGS) entry which is preliminary data.</text>
</comment>
<evidence type="ECO:0000313" key="5">
    <source>
        <dbReference type="EMBL" id="MED1203654.1"/>
    </source>
</evidence>
<evidence type="ECO:0000259" key="4">
    <source>
        <dbReference type="PROSITE" id="PS50987"/>
    </source>
</evidence>
<dbReference type="NCBIfam" id="NF033788">
    <property type="entry name" value="HTH_metalloreg"/>
    <property type="match status" value="1"/>
</dbReference>
<keyword evidence="1" id="KW-0805">Transcription regulation</keyword>
<dbReference type="EMBL" id="JARMAB010000013">
    <property type="protein sequence ID" value="MED1203654.1"/>
    <property type="molecule type" value="Genomic_DNA"/>
</dbReference>
<dbReference type="PANTHER" id="PTHR33154:SF33">
    <property type="entry name" value="TRANSCRIPTIONAL REPRESSOR SDPR"/>
    <property type="match status" value="1"/>
</dbReference>
<accession>A0ABU6MH84</accession>